<dbReference type="Proteomes" id="UP000218334">
    <property type="component" value="Unassembled WGS sequence"/>
</dbReference>
<reference evidence="2" key="1">
    <citation type="journal article" date="2017" name="Nat. Ecol. Evol.">
        <title>Genome expansion and lineage-specific genetic innovations in the forest pathogenic fungi Armillaria.</title>
        <authorList>
            <person name="Sipos G."/>
            <person name="Prasanna A.N."/>
            <person name="Walter M.C."/>
            <person name="O'Connor E."/>
            <person name="Balint B."/>
            <person name="Krizsan K."/>
            <person name="Kiss B."/>
            <person name="Hess J."/>
            <person name="Varga T."/>
            <person name="Slot J."/>
            <person name="Riley R."/>
            <person name="Boka B."/>
            <person name="Rigling D."/>
            <person name="Barry K."/>
            <person name="Lee J."/>
            <person name="Mihaltcheva S."/>
            <person name="LaButti K."/>
            <person name="Lipzen A."/>
            <person name="Waldron R."/>
            <person name="Moloney N.M."/>
            <person name="Sperisen C."/>
            <person name="Kredics L."/>
            <person name="Vagvoelgyi C."/>
            <person name="Patrignani A."/>
            <person name="Fitzpatrick D."/>
            <person name="Nagy I."/>
            <person name="Doyle S."/>
            <person name="Anderson J.B."/>
            <person name="Grigoriev I.V."/>
            <person name="Gueldener U."/>
            <person name="Muensterkoetter M."/>
            <person name="Nagy L.G."/>
        </authorList>
    </citation>
    <scope>NUCLEOTIDE SEQUENCE [LARGE SCALE GENOMIC DNA]</scope>
    <source>
        <strain evidence="2">28-4</strain>
    </source>
</reference>
<accession>A0A2H3AWC2</accession>
<keyword evidence="2" id="KW-1185">Reference proteome</keyword>
<organism evidence="1 2">
    <name type="scientific">Armillaria solidipes</name>
    <dbReference type="NCBI Taxonomy" id="1076256"/>
    <lineage>
        <taxon>Eukaryota</taxon>
        <taxon>Fungi</taxon>
        <taxon>Dikarya</taxon>
        <taxon>Basidiomycota</taxon>
        <taxon>Agaricomycotina</taxon>
        <taxon>Agaricomycetes</taxon>
        <taxon>Agaricomycetidae</taxon>
        <taxon>Agaricales</taxon>
        <taxon>Marasmiineae</taxon>
        <taxon>Physalacriaceae</taxon>
        <taxon>Armillaria</taxon>
    </lineage>
</organism>
<dbReference type="AlphaFoldDB" id="A0A2H3AWC2"/>
<name>A0A2H3AWC2_9AGAR</name>
<sequence>MEQNYDANTYLTVTLAPNSLYNKSPEALSTIHPLITHVGQVGALDDVQMLSVPKQEWTQRGEEVLASLKAAQGIHRVDVQSLRQRPKRDEL</sequence>
<protein>
    <submittedName>
        <fullName evidence="1">Uncharacterized protein</fullName>
    </submittedName>
</protein>
<evidence type="ECO:0000313" key="2">
    <source>
        <dbReference type="Proteomes" id="UP000218334"/>
    </source>
</evidence>
<proteinExistence type="predicted"/>
<dbReference type="EMBL" id="KZ293462">
    <property type="protein sequence ID" value="PBK62985.1"/>
    <property type="molecule type" value="Genomic_DNA"/>
</dbReference>
<evidence type="ECO:0000313" key="1">
    <source>
        <dbReference type="EMBL" id="PBK62985.1"/>
    </source>
</evidence>
<gene>
    <name evidence="1" type="ORF">ARMSODRAFT_895195</name>
</gene>